<keyword evidence="3" id="KW-1185">Reference proteome</keyword>
<evidence type="ECO:0000313" key="3">
    <source>
        <dbReference type="Proteomes" id="UP000000305"/>
    </source>
</evidence>
<proteinExistence type="predicted"/>
<organism evidence="2 3">
    <name type="scientific">Daphnia pulex</name>
    <name type="common">Water flea</name>
    <dbReference type="NCBI Taxonomy" id="6669"/>
    <lineage>
        <taxon>Eukaryota</taxon>
        <taxon>Metazoa</taxon>
        <taxon>Ecdysozoa</taxon>
        <taxon>Arthropoda</taxon>
        <taxon>Crustacea</taxon>
        <taxon>Branchiopoda</taxon>
        <taxon>Diplostraca</taxon>
        <taxon>Cladocera</taxon>
        <taxon>Anomopoda</taxon>
        <taxon>Daphniidae</taxon>
        <taxon>Daphnia</taxon>
    </lineage>
</organism>
<dbReference type="HOGENOM" id="CLU_1645430_0_0_1"/>
<dbReference type="Proteomes" id="UP000000305">
    <property type="component" value="Unassembled WGS sequence"/>
</dbReference>
<evidence type="ECO:0000256" key="1">
    <source>
        <dbReference type="SAM" id="Phobius"/>
    </source>
</evidence>
<reference evidence="2 3" key="1">
    <citation type="journal article" date="2011" name="Science">
        <title>The ecoresponsive genome of Daphnia pulex.</title>
        <authorList>
            <person name="Colbourne J.K."/>
            <person name="Pfrender M.E."/>
            <person name="Gilbert D."/>
            <person name="Thomas W.K."/>
            <person name="Tucker A."/>
            <person name="Oakley T.H."/>
            <person name="Tokishita S."/>
            <person name="Aerts A."/>
            <person name="Arnold G.J."/>
            <person name="Basu M.K."/>
            <person name="Bauer D.J."/>
            <person name="Caceres C.E."/>
            <person name="Carmel L."/>
            <person name="Casola C."/>
            <person name="Choi J.H."/>
            <person name="Detter J.C."/>
            <person name="Dong Q."/>
            <person name="Dusheyko S."/>
            <person name="Eads B.D."/>
            <person name="Frohlich T."/>
            <person name="Geiler-Samerotte K.A."/>
            <person name="Gerlach D."/>
            <person name="Hatcher P."/>
            <person name="Jogdeo S."/>
            <person name="Krijgsveld J."/>
            <person name="Kriventseva E.V."/>
            <person name="Kultz D."/>
            <person name="Laforsch C."/>
            <person name="Lindquist E."/>
            <person name="Lopez J."/>
            <person name="Manak J.R."/>
            <person name="Muller J."/>
            <person name="Pangilinan J."/>
            <person name="Patwardhan R.P."/>
            <person name="Pitluck S."/>
            <person name="Pritham E.J."/>
            <person name="Rechtsteiner A."/>
            <person name="Rho M."/>
            <person name="Rogozin I.B."/>
            <person name="Sakarya O."/>
            <person name="Salamov A."/>
            <person name="Schaack S."/>
            <person name="Shapiro H."/>
            <person name="Shiga Y."/>
            <person name="Skalitzky C."/>
            <person name="Smith Z."/>
            <person name="Souvorov A."/>
            <person name="Sung W."/>
            <person name="Tang Z."/>
            <person name="Tsuchiya D."/>
            <person name="Tu H."/>
            <person name="Vos H."/>
            <person name="Wang M."/>
            <person name="Wolf Y.I."/>
            <person name="Yamagata H."/>
            <person name="Yamada T."/>
            <person name="Ye Y."/>
            <person name="Shaw J.R."/>
            <person name="Andrews J."/>
            <person name="Crease T.J."/>
            <person name="Tang H."/>
            <person name="Lucas S.M."/>
            <person name="Robertson H.M."/>
            <person name="Bork P."/>
            <person name="Koonin E.V."/>
            <person name="Zdobnov E.M."/>
            <person name="Grigoriev I.V."/>
            <person name="Lynch M."/>
            <person name="Boore J.L."/>
        </authorList>
    </citation>
    <scope>NUCLEOTIDE SEQUENCE [LARGE SCALE GENOMIC DNA]</scope>
</reference>
<protein>
    <submittedName>
        <fullName evidence="2">Uncharacterized protein</fullName>
    </submittedName>
</protein>
<keyword evidence="1" id="KW-0812">Transmembrane</keyword>
<dbReference type="AlphaFoldDB" id="E9GC50"/>
<gene>
    <name evidence="2" type="ORF">DAPPUDRAFT_315957</name>
</gene>
<accession>E9GC50</accession>
<dbReference type="InParanoid" id="E9GC50"/>
<dbReference type="KEGG" id="dpx:DAPPUDRAFT_315957"/>
<evidence type="ECO:0000313" key="2">
    <source>
        <dbReference type="EMBL" id="EFX82932.1"/>
    </source>
</evidence>
<dbReference type="EMBL" id="GL732538">
    <property type="protein sequence ID" value="EFX82932.1"/>
    <property type="molecule type" value="Genomic_DNA"/>
</dbReference>
<keyword evidence="1" id="KW-0472">Membrane</keyword>
<name>E9GC50_DAPPU</name>
<sequence length="161" mass="18397">MGAIARNAITRFTSQILGAIDFNSKAVSFLILLILTISCWCFNSDRYSNFFSILRFHHLSTQISWRYGFQNIPLTHQEKNNLWNPWDHSQNQDYKKILSLTTDAELVIASMINLPNGIRPGVLIVNFYLAFDAGICICIHHITVGLIQFFQSASKLQQMIS</sequence>
<keyword evidence="1" id="KW-1133">Transmembrane helix</keyword>
<feature type="transmembrane region" description="Helical" evidence="1">
    <location>
        <begin position="26"/>
        <end position="43"/>
    </location>
</feature>